<keyword evidence="7" id="KW-0472">Membrane</keyword>
<evidence type="ECO:0000256" key="5">
    <source>
        <dbReference type="ARBA" id="ARBA00022741"/>
    </source>
</evidence>
<organism evidence="11 12">
    <name type="scientific">Grimontia celer</name>
    <dbReference type="NCBI Taxonomy" id="1796497"/>
    <lineage>
        <taxon>Bacteria</taxon>
        <taxon>Pseudomonadati</taxon>
        <taxon>Pseudomonadota</taxon>
        <taxon>Gammaproteobacteria</taxon>
        <taxon>Vibrionales</taxon>
        <taxon>Vibrionaceae</taxon>
        <taxon>Grimontia</taxon>
    </lineage>
</organism>
<feature type="domain" description="ABC transporter" evidence="10">
    <location>
        <begin position="6"/>
        <end position="251"/>
    </location>
</feature>
<dbReference type="GO" id="GO:0016887">
    <property type="term" value="F:ATP hydrolysis activity"/>
    <property type="evidence" value="ECO:0007669"/>
    <property type="project" value="InterPro"/>
</dbReference>
<dbReference type="SMART" id="SM00382">
    <property type="entry name" value="AAA"/>
    <property type="match status" value="1"/>
</dbReference>
<dbReference type="PROSITE" id="PS00211">
    <property type="entry name" value="ABC_TRANSPORTER_1"/>
    <property type="match status" value="1"/>
</dbReference>
<keyword evidence="12" id="KW-1185">Reference proteome</keyword>
<dbReference type="EMBL" id="FIZX01000001">
    <property type="protein sequence ID" value="CZF78554.1"/>
    <property type="molecule type" value="Genomic_DNA"/>
</dbReference>
<dbReference type="Gene3D" id="3.40.50.300">
    <property type="entry name" value="P-loop containing nucleotide triphosphate hydrolases"/>
    <property type="match status" value="1"/>
</dbReference>
<dbReference type="GO" id="GO:0005886">
    <property type="term" value="C:plasma membrane"/>
    <property type="evidence" value="ECO:0007669"/>
    <property type="project" value="UniProtKB-SubCell"/>
</dbReference>
<keyword evidence="6 11" id="KW-0067">ATP-binding</keyword>
<evidence type="ECO:0000256" key="6">
    <source>
        <dbReference type="ARBA" id="ARBA00022840"/>
    </source>
</evidence>
<evidence type="ECO:0000313" key="12">
    <source>
        <dbReference type="Proteomes" id="UP000071641"/>
    </source>
</evidence>
<keyword evidence="4" id="KW-1003">Cell membrane</keyword>
<dbReference type="GO" id="GO:0005524">
    <property type="term" value="F:ATP binding"/>
    <property type="evidence" value="ECO:0007669"/>
    <property type="project" value="UniProtKB-KW"/>
</dbReference>
<accession>A0A128EWJ7</accession>
<dbReference type="InterPro" id="IPR013563">
    <property type="entry name" value="Oligopep_ABC_C"/>
</dbReference>
<dbReference type="InterPro" id="IPR003439">
    <property type="entry name" value="ABC_transporter-like_ATP-bd"/>
</dbReference>
<dbReference type="InterPro" id="IPR050388">
    <property type="entry name" value="ABC_Ni/Peptide_Import"/>
</dbReference>
<proteinExistence type="inferred from homology"/>
<keyword evidence="5" id="KW-0547">Nucleotide-binding</keyword>
<evidence type="ECO:0000256" key="4">
    <source>
        <dbReference type="ARBA" id="ARBA00022475"/>
    </source>
</evidence>
<dbReference type="InterPro" id="IPR017871">
    <property type="entry name" value="ABC_transporter-like_CS"/>
</dbReference>
<evidence type="ECO:0000256" key="2">
    <source>
        <dbReference type="ARBA" id="ARBA00005417"/>
    </source>
</evidence>
<dbReference type="PANTHER" id="PTHR43297:SF2">
    <property type="entry name" value="DIPEPTIDE TRANSPORT ATP-BINDING PROTEIN DPPD"/>
    <property type="match status" value="1"/>
</dbReference>
<dbReference type="AlphaFoldDB" id="A0A128EWJ7"/>
<reference evidence="12" key="1">
    <citation type="submission" date="2016-02" db="EMBL/GenBank/DDBJ databases">
        <authorList>
            <person name="Rodrigo-Torres Lidia"/>
            <person name="Arahal R.David."/>
        </authorList>
    </citation>
    <scope>NUCLEOTIDE SEQUENCE [LARGE SCALE GENOMIC DNA]</scope>
    <source>
        <strain evidence="12">CECT 9029</strain>
    </source>
</reference>
<dbReference type="PROSITE" id="PS50893">
    <property type="entry name" value="ABC_TRANSPORTER_2"/>
    <property type="match status" value="1"/>
</dbReference>
<name>A0A128EWJ7_9GAMM</name>
<dbReference type="GO" id="GO:0015833">
    <property type="term" value="P:peptide transport"/>
    <property type="evidence" value="ECO:0007669"/>
    <property type="project" value="InterPro"/>
</dbReference>
<dbReference type="STRING" id="1796497.GCE9029_00912"/>
<protein>
    <recommendedName>
        <fullName evidence="8">ABC-type dipeptide transporter</fullName>
        <ecNumber evidence="8">7.4.2.9</ecNumber>
    </recommendedName>
</protein>
<dbReference type="InterPro" id="IPR003593">
    <property type="entry name" value="AAA+_ATPase"/>
</dbReference>
<evidence type="ECO:0000256" key="1">
    <source>
        <dbReference type="ARBA" id="ARBA00004417"/>
    </source>
</evidence>
<evidence type="ECO:0000259" key="10">
    <source>
        <dbReference type="PROSITE" id="PS50893"/>
    </source>
</evidence>
<dbReference type="SUPFAM" id="SSF52540">
    <property type="entry name" value="P-loop containing nucleoside triphosphate hydrolases"/>
    <property type="match status" value="1"/>
</dbReference>
<comment type="similarity">
    <text evidence="2">Belongs to the ABC transporter superfamily.</text>
</comment>
<dbReference type="OrthoDB" id="9784450at2"/>
<dbReference type="NCBIfam" id="TIGR01727">
    <property type="entry name" value="oligo_HPY"/>
    <property type="match status" value="1"/>
</dbReference>
<dbReference type="EC" id="7.4.2.9" evidence="8"/>
<dbReference type="Proteomes" id="UP000071641">
    <property type="component" value="Unassembled WGS sequence"/>
</dbReference>
<gene>
    <name evidence="11" type="primary">ddpD_2</name>
    <name evidence="11" type="ORF">GCE9029_00912</name>
</gene>
<dbReference type="FunFam" id="3.40.50.300:FF:000016">
    <property type="entry name" value="Oligopeptide ABC transporter ATP-binding component"/>
    <property type="match status" value="1"/>
</dbReference>
<evidence type="ECO:0000256" key="7">
    <source>
        <dbReference type="ARBA" id="ARBA00023136"/>
    </source>
</evidence>
<dbReference type="Pfam" id="PF00005">
    <property type="entry name" value="ABC_tran"/>
    <property type="match status" value="1"/>
</dbReference>
<dbReference type="Pfam" id="PF08352">
    <property type="entry name" value="oligo_HPY"/>
    <property type="match status" value="1"/>
</dbReference>
<evidence type="ECO:0000256" key="8">
    <source>
        <dbReference type="ARBA" id="ARBA00038852"/>
    </source>
</evidence>
<comment type="subcellular location">
    <subcellularLocation>
        <location evidence="1">Cell inner membrane</location>
        <topology evidence="1">Peripheral membrane protein</topology>
    </subcellularLocation>
</comment>
<evidence type="ECO:0000256" key="9">
    <source>
        <dbReference type="ARBA" id="ARBA00047356"/>
    </source>
</evidence>
<keyword evidence="3" id="KW-0813">Transport</keyword>
<dbReference type="InterPro" id="IPR027417">
    <property type="entry name" value="P-loop_NTPase"/>
</dbReference>
<comment type="catalytic activity">
    <reaction evidence="9">
        <text>a dipeptide(out) + ATP + H2O = a dipeptide(in) + ADP + phosphate + H(+)</text>
        <dbReference type="Rhea" id="RHEA:23120"/>
        <dbReference type="ChEBI" id="CHEBI:15377"/>
        <dbReference type="ChEBI" id="CHEBI:15378"/>
        <dbReference type="ChEBI" id="CHEBI:30616"/>
        <dbReference type="ChEBI" id="CHEBI:43474"/>
        <dbReference type="ChEBI" id="CHEBI:90799"/>
        <dbReference type="ChEBI" id="CHEBI:456216"/>
        <dbReference type="EC" id="7.4.2.9"/>
    </reaction>
</comment>
<dbReference type="GO" id="GO:0055085">
    <property type="term" value="P:transmembrane transport"/>
    <property type="evidence" value="ECO:0007669"/>
    <property type="project" value="UniProtKB-ARBA"/>
</dbReference>
<evidence type="ECO:0000313" key="11">
    <source>
        <dbReference type="EMBL" id="CZF78554.1"/>
    </source>
</evidence>
<sequence>MDQTILDVRQLRVAFKGYPAVNDISFHIKKGEILGVVGESGCGKSLAALTLMGLQPKVMKASGQVVFNGENLLANKEADWQQVRGEGIAMIFQEPMTALNPVVTVGDQIAEMFELHRGSNKVEAQERAIEMLEKVHIPDPVRRAKAYPHELSGGMRQRVMIAMALACEPELIIADEPTTALDVTVQAQVLDLLEELRDTTGTAVQFISHNLGVVSQLAERVIVMYAGRIVEQATAEELFANPQHPYTQGLLATLPRIGGARDVLPAIPGAVPPLDQRGQGCPFADRCGKATPTCVATMPEEVELNAVHTVACHHI</sequence>
<dbReference type="CDD" id="cd03257">
    <property type="entry name" value="ABC_NikE_OppD_transporters"/>
    <property type="match status" value="1"/>
</dbReference>
<evidence type="ECO:0000256" key="3">
    <source>
        <dbReference type="ARBA" id="ARBA00022448"/>
    </source>
</evidence>
<dbReference type="PANTHER" id="PTHR43297">
    <property type="entry name" value="OLIGOPEPTIDE TRANSPORT ATP-BINDING PROTEIN APPD"/>
    <property type="match status" value="1"/>
</dbReference>
<dbReference type="RefSeq" id="WP_046303313.1">
    <property type="nucleotide sequence ID" value="NZ_FIZX01000001.1"/>
</dbReference>